<protein>
    <submittedName>
        <fullName evidence="1">Phage portal protein</fullName>
    </submittedName>
</protein>
<reference evidence="1 2" key="1">
    <citation type="submission" date="2016-08" db="EMBL/GenBank/DDBJ databases">
        <title>Campylobacter species from sea mammals.</title>
        <authorList>
            <person name="Gilbert M.J."/>
            <person name="Byrne B.A."/>
            <person name="Zomer A.L."/>
            <person name="Wagenaar J.A."/>
        </authorList>
    </citation>
    <scope>NUCLEOTIDE SEQUENCE [LARGE SCALE GENOMIC DNA]</scope>
    <source>
        <strain evidence="1 2">1105248</strain>
    </source>
</reference>
<dbReference type="RefSeq" id="WP_078387732.1">
    <property type="nucleotide sequence ID" value="NZ_CP012547.1"/>
</dbReference>
<name>A0AAX0L9H3_9BACT</name>
<dbReference type="Proteomes" id="UP000189728">
    <property type="component" value="Unassembled WGS sequence"/>
</dbReference>
<gene>
    <name evidence="1" type="ORF">BFG04_03970</name>
</gene>
<evidence type="ECO:0000313" key="2">
    <source>
        <dbReference type="Proteomes" id="UP000189728"/>
    </source>
</evidence>
<comment type="caution">
    <text evidence="1">The sequence shown here is derived from an EMBL/GenBank/DDBJ whole genome shotgun (WGS) entry which is preliminary data.</text>
</comment>
<dbReference type="GO" id="GO:0005198">
    <property type="term" value="F:structural molecule activity"/>
    <property type="evidence" value="ECO:0007669"/>
    <property type="project" value="InterPro"/>
</dbReference>
<dbReference type="Pfam" id="PF05136">
    <property type="entry name" value="Phage_portal_2"/>
    <property type="match status" value="1"/>
</dbReference>
<dbReference type="EMBL" id="MCRK01000036">
    <property type="protein sequence ID" value="OPA77260.1"/>
    <property type="molecule type" value="Genomic_DNA"/>
</dbReference>
<evidence type="ECO:0000313" key="1">
    <source>
        <dbReference type="EMBL" id="OPA77260.1"/>
    </source>
</evidence>
<dbReference type="NCBIfam" id="TIGR01539">
    <property type="entry name" value="portal_lambda"/>
    <property type="match status" value="1"/>
</dbReference>
<proteinExistence type="predicted"/>
<accession>A0AAX0L9H3</accession>
<dbReference type="InterPro" id="IPR006429">
    <property type="entry name" value="Phage_lambda_portal"/>
</dbReference>
<organism evidence="1 2">
    <name type="scientific">Campylobacter pinnipediorum subsp. pinnipediorum</name>
    <dbReference type="NCBI Taxonomy" id="1660067"/>
    <lineage>
        <taxon>Bacteria</taxon>
        <taxon>Pseudomonadati</taxon>
        <taxon>Campylobacterota</taxon>
        <taxon>Epsilonproteobacteria</taxon>
        <taxon>Campylobacterales</taxon>
        <taxon>Campylobacteraceae</taxon>
        <taxon>Campylobacter</taxon>
    </lineage>
</organism>
<dbReference type="AlphaFoldDB" id="A0AAX0L9H3"/>
<dbReference type="GO" id="GO:0019068">
    <property type="term" value="P:virion assembly"/>
    <property type="evidence" value="ECO:0007669"/>
    <property type="project" value="InterPro"/>
</dbReference>
<sequence length="475" mass="54513">MNIFKSFFKSSKTKTGFFKPKPKIKLFRYPSLEAPEINKAELSRLIRNTDPDNANKILRNQARSISTAVSLASGFFDTLDSEILGESGFILDIATQNRKLNTTIQNAFYEWEQNCCLHGVYDFEDYEELVLNALYRDGEAFIRIVRGDSLKIELIDADDIDNDFNDDALNIRCGIQRASKNSITPIRYYVKNSERERIGIDAKDIIHIKKPLIAKQVRGNSKLASSILDIHQKDKFKKAELNRARLSSEATGFYTRKDDGGIGDPLKSWDEETGEFLESEEAQAPEVVSVGTMSALDEGYEPKFIDPHNPTNIEFYLKSTNQEIARSFGVSYSTLTGDLREVNYSSLRQGATSERRGFRRVQNFIRRKMHNVIFKEWLLIELLNGNIRPNAYSLVLAHFSFKPQGWEYIDPNKEVAANAKAIESGFKTRVEVLREKGIEYYTYIDELEKEKEIVKKLKEIEDIKNEVKDKDIVDD</sequence>